<dbReference type="RefSeq" id="WP_343186859.1">
    <property type="nucleotide sequence ID" value="NZ_JBCITM010000018.1"/>
</dbReference>
<dbReference type="Proteomes" id="UP001407405">
    <property type="component" value="Unassembled WGS sequence"/>
</dbReference>
<evidence type="ECO:0000313" key="2">
    <source>
        <dbReference type="EMBL" id="MEN1761572.1"/>
    </source>
</evidence>
<name>A0ABU9VWN5_9CLOT</name>
<dbReference type="Pfam" id="PF22557">
    <property type="entry name" value="DuOB"/>
    <property type="match status" value="1"/>
</dbReference>
<evidence type="ECO:0000259" key="1">
    <source>
        <dbReference type="Pfam" id="PF22557"/>
    </source>
</evidence>
<gene>
    <name evidence="2" type="ORF">AAIG11_13870</name>
</gene>
<reference evidence="2 3" key="1">
    <citation type="submission" date="2024-04" db="EMBL/GenBank/DDBJ databases">
        <title>Genome sequencing and metabolic network reconstruction of aminoacids and betaine degradation by Anoxynatronum sibiricum.</title>
        <authorList>
            <person name="Detkova E.N."/>
            <person name="Boltjanskaja Y.V."/>
            <person name="Mardanov A.V."/>
            <person name="Kevbrin V."/>
        </authorList>
    </citation>
    <scope>NUCLEOTIDE SEQUENCE [LARGE SCALE GENOMIC DNA]</scope>
    <source>
        <strain evidence="2 3">Z-7981</strain>
    </source>
</reference>
<dbReference type="InterPro" id="IPR054335">
    <property type="entry name" value="DuOB_dom"/>
</dbReference>
<comment type="caution">
    <text evidence="2">The sequence shown here is derived from an EMBL/GenBank/DDBJ whole genome shotgun (WGS) entry which is preliminary data.</text>
</comment>
<accession>A0ABU9VWN5</accession>
<keyword evidence="3" id="KW-1185">Reference proteome</keyword>
<organism evidence="2 3">
    <name type="scientific">Anoxynatronum sibiricum</name>
    <dbReference type="NCBI Taxonomy" id="210623"/>
    <lineage>
        <taxon>Bacteria</taxon>
        <taxon>Bacillati</taxon>
        <taxon>Bacillota</taxon>
        <taxon>Clostridia</taxon>
        <taxon>Eubacteriales</taxon>
        <taxon>Clostridiaceae</taxon>
        <taxon>Anoxynatronum</taxon>
    </lineage>
</organism>
<sequence>MKKSIILLTKSKKYRNYCIAGIDINNGEWVRIVSNDTNIHYAVKQEDIMYENNEEAEIFDIIAIECEKDRKSYYQSENYIFDNAYYWEKIGKATINDVLAIKPCENRNFIFYDTNKKVASDYLKTINSDDIYSLMLICPTNVEIIVKQWSHDEEKKITMNFEYNSNRYRYIPITDEIFNNQHRTKIDGNYSLHYNPILIMSLGEMYERDKCHYKLIASVLT</sequence>
<evidence type="ECO:0000313" key="3">
    <source>
        <dbReference type="Proteomes" id="UP001407405"/>
    </source>
</evidence>
<feature type="domain" description="Dual OB-containing" evidence="1">
    <location>
        <begin position="3"/>
        <end position="219"/>
    </location>
</feature>
<dbReference type="EMBL" id="JBCITM010000018">
    <property type="protein sequence ID" value="MEN1761572.1"/>
    <property type="molecule type" value="Genomic_DNA"/>
</dbReference>
<protein>
    <recommendedName>
        <fullName evidence="1">Dual OB-containing domain-containing protein</fullName>
    </recommendedName>
</protein>
<proteinExistence type="predicted"/>